<reference evidence="1 2" key="1">
    <citation type="journal article" date="2006" name="Int. J. Syst. Evol. Microbiol.">
        <title>Chryseobacterium hispanicum sp. nov., isolated from the drinking water distribution system of Sevilla, Spain.</title>
        <authorList>
            <person name="Gallego V."/>
            <person name="Garcia M.T."/>
            <person name="Ventosa A."/>
        </authorList>
    </citation>
    <scope>NUCLEOTIDE SEQUENCE [LARGE SCALE GENOMIC DNA]</scope>
    <source>
        <strain evidence="1 2">KCTC 22104</strain>
    </source>
</reference>
<sequence>MSICTKCNSEEFEDIDYFKFCKVSKCKKCNHNRVDYLDTCCKNPDLIIRHFHSNNSITTLYHQCKNCAGCDKTNKLSHKKYSKDIDSEFNYEGFENWKQERENEKNKIYNLIIINSNYLNSNKYKYYKYLESIEWKIIRNDRMKIDNYLCQECLERSAEEVHHKTYDRLFKENLEDLISVCKPCHKKLHRLP</sequence>
<evidence type="ECO:0000313" key="2">
    <source>
        <dbReference type="Proteomes" id="UP000256326"/>
    </source>
</evidence>
<name>A0A3D9CL16_9FLAO</name>
<dbReference type="EMBL" id="QNUG01000059">
    <property type="protein sequence ID" value="REC66442.1"/>
    <property type="molecule type" value="Genomic_DNA"/>
</dbReference>
<proteinExistence type="predicted"/>
<evidence type="ECO:0000313" key="1">
    <source>
        <dbReference type="EMBL" id="REC66442.1"/>
    </source>
</evidence>
<dbReference type="OrthoDB" id="1250255at2"/>
<accession>A0A3D9CL16</accession>
<organism evidence="1 2">
    <name type="scientific">Epilithonimonas hispanica</name>
    <dbReference type="NCBI Taxonomy" id="358687"/>
    <lineage>
        <taxon>Bacteria</taxon>
        <taxon>Pseudomonadati</taxon>
        <taxon>Bacteroidota</taxon>
        <taxon>Flavobacteriia</taxon>
        <taxon>Flavobacteriales</taxon>
        <taxon>Weeksellaceae</taxon>
        <taxon>Chryseobacterium group</taxon>
        <taxon>Epilithonimonas</taxon>
    </lineage>
</organism>
<dbReference type="AlphaFoldDB" id="A0A3D9CL16"/>
<protein>
    <recommendedName>
        <fullName evidence="3">HNH endonuclease</fullName>
    </recommendedName>
</protein>
<keyword evidence="2" id="KW-1185">Reference proteome</keyword>
<dbReference type="RefSeq" id="WP_116037001.1">
    <property type="nucleotide sequence ID" value="NZ_JBHLVV010000073.1"/>
</dbReference>
<comment type="caution">
    <text evidence="1">The sequence shown here is derived from an EMBL/GenBank/DDBJ whole genome shotgun (WGS) entry which is preliminary data.</text>
</comment>
<evidence type="ECO:0008006" key="3">
    <source>
        <dbReference type="Google" id="ProtNLM"/>
    </source>
</evidence>
<gene>
    <name evidence="1" type="ORF">DRF58_16580</name>
</gene>
<dbReference type="Proteomes" id="UP000256326">
    <property type="component" value="Unassembled WGS sequence"/>
</dbReference>